<dbReference type="Pfam" id="PF00664">
    <property type="entry name" value="ABC_membrane"/>
    <property type="match status" value="1"/>
</dbReference>
<evidence type="ECO:0000256" key="2">
    <source>
        <dbReference type="ARBA" id="ARBA00022692"/>
    </source>
</evidence>
<evidence type="ECO:0000313" key="7">
    <source>
        <dbReference type="EMBL" id="AET67966.1"/>
    </source>
</evidence>
<dbReference type="Gene3D" id="1.20.1560.10">
    <property type="entry name" value="ABC transporter type 1, transmembrane domain"/>
    <property type="match status" value="1"/>
</dbReference>
<dbReference type="InterPro" id="IPR036640">
    <property type="entry name" value="ABC1_TM_sf"/>
</dbReference>
<dbReference type="AlphaFoldDB" id="G7WF80"/>
<protein>
    <submittedName>
        <fullName evidence="7">ABC-type multidrug transport system, ATPase and permease component</fullName>
    </submittedName>
</protein>
<keyword evidence="3 5" id="KW-1133">Transmembrane helix</keyword>
<dbReference type="eggNOG" id="COG2274">
    <property type="taxonomic scope" value="Bacteria"/>
</dbReference>
<proteinExistence type="predicted"/>
<accession>G7WF80</accession>
<feature type="transmembrane region" description="Helical" evidence="5">
    <location>
        <begin position="18"/>
        <end position="37"/>
    </location>
</feature>
<reference evidence="7 8" key="2">
    <citation type="journal article" date="2012" name="J. Bacteriol.">
        <title>Complete genome sequences of Desulfosporosinus orientis DSM765T, Desulfosporosinus youngiae DSM17734T, Desulfosporosinus meridiei DSM13257T, and Desulfosporosinus acidiphilus DSM22704T.</title>
        <authorList>
            <person name="Pester M."/>
            <person name="Brambilla E."/>
            <person name="Alazard D."/>
            <person name="Rattei T."/>
            <person name="Weinmaier T."/>
            <person name="Han J."/>
            <person name="Lucas S."/>
            <person name="Lapidus A."/>
            <person name="Cheng J.F."/>
            <person name="Goodwin L."/>
            <person name="Pitluck S."/>
            <person name="Peters L."/>
            <person name="Ovchinnikova G."/>
            <person name="Teshima H."/>
            <person name="Detter J.C."/>
            <person name="Han C.S."/>
            <person name="Tapia R."/>
            <person name="Land M.L."/>
            <person name="Hauser L."/>
            <person name="Kyrpides N.C."/>
            <person name="Ivanova N.N."/>
            <person name="Pagani I."/>
            <person name="Huntmann M."/>
            <person name="Wei C.L."/>
            <person name="Davenport K.W."/>
            <person name="Daligault H."/>
            <person name="Chain P.S."/>
            <person name="Chen A."/>
            <person name="Mavromatis K."/>
            <person name="Markowitz V."/>
            <person name="Szeto E."/>
            <person name="Mikhailova N."/>
            <person name="Pati A."/>
            <person name="Wagner M."/>
            <person name="Woyke T."/>
            <person name="Ollivier B."/>
            <person name="Klenk H.P."/>
            <person name="Spring S."/>
            <person name="Loy A."/>
        </authorList>
    </citation>
    <scope>NUCLEOTIDE SEQUENCE [LARGE SCALE GENOMIC DNA]</scope>
    <source>
        <strain evidence="8">ATCC 19365 / DSM 765 / NCIMB 8382 / VKM B-1628</strain>
    </source>
</reference>
<dbReference type="InterPro" id="IPR011527">
    <property type="entry name" value="ABC1_TM_dom"/>
</dbReference>
<dbReference type="EMBL" id="CP003108">
    <property type="protein sequence ID" value="AET67966.1"/>
    <property type="molecule type" value="Genomic_DNA"/>
</dbReference>
<dbReference type="STRING" id="768706.Desor_2387"/>
<dbReference type="KEGG" id="dor:Desor_2387"/>
<gene>
    <name evidence="7" type="ordered locus">Desor_2387</name>
</gene>
<feature type="domain" description="ABC transmembrane type-1" evidence="6">
    <location>
        <begin position="19"/>
        <end position="118"/>
    </location>
</feature>
<feature type="transmembrane region" description="Helical" evidence="5">
    <location>
        <begin position="57"/>
        <end position="77"/>
    </location>
</feature>
<keyword evidence="8" id="KW-1185">Reference proteome</keyword>
<evidence type="ECO:0000256" key="1">
    <source>
        <dbReference type="ARBA" id="ARBA00004651"/>
    </source>
</evidence>
<name>G7WF80_DESOD</name>
<dbReference type="SUPFAM" id="SSF90123">
    <property type="entry name" value="ABC transporter transmembrane region"/>
    <property type="match status" value="1"/>
</dbReference>
<evidence type="ECO:0000256" key="5">
    <source>
        <dbReference type="SAM" id="Phobius"/>
    </source>
</evidence>
<dbReference type="GO" id="GO:0140359">
    <property type="term" value="F:ABC-type transporter activity"/>
    <property type="evidence" value="ECO:0007669"/>
    <property type="project" value="InterPro"/>
</dbReference>
<dbReference type="GO" id="GO:0005886">
    <property type="term" value="C:plasma membrane"/>
    <property type="evidence" value="ECO:0007669"/>
    <property type="project" value="UniProtKB-SubCell"/>
</dbReference>
<evidence type="ECO:0000259" key="6">
    <source>
        <dbReference type="PROSITE" id="PS50929"/>
    </source>
</evidence>
<keyword evidence="4 5" id="KW-0472">Membrane</keyword>
<dbReference type="HOGENOM" id="CLU_159853_0_0_9"/>
<dbReference type="GO" id="GO:0005524">
    <property type="term" value="F:ATP binding"/>
    <property type="evidence" value="ECO:0007669"/>
    <property type="project" value="InterPro"/>
</dbReference>
<reference evidence="8" key="1">
    <citation type="submission" date="2011-11" db="EMBL/GenBank/DDBJ databases">
        <title>Complete sequence of Desulfosporosinus orientis DSM 765.</title>
        <authorList>
            <person name="Lucas S."/>
            <person name="Han J."/>
            <person name="Lapidus A."/>
            <person name="Cheng J.-F."/>
            <person name="Goodwin L."/>
            <person name="Pitluck S."/>
            <person name="Peters L."/>
            <person name="Ovchinnikova G."/>
            <person name="Teshima H."/>
            <person name="Detter J.C."/>
            <person name="Han C."/>
            <person name="Tapia R."/>
            <person name="Land M."/>
            <person name="Hauser L."/>
            <person name="Kyrpides N."/>
            <person name="Ivanova N."/>
            <person name="Pagani I."/>
            <person name="Pester M."/>
            <person name="Spring S."/>
            <person name="Ollivier B."/>
            <person name="Rattei T."/>
            <person name="Klenk H.-P."/>
            <person name="Wagner M."/>
            <person name="Loy A."/>
            <person name="Woyke T."/>
        </authorList>
    </citation>
    <scope>NUCLEOTIDE SEQUENCE [LARGE SCALE GENOMIC DNA]</scope>
    <source>
        <strain evidence="8">ATCC 19365 / DSM 765 / NCIMB 8382 / VKM B-1628</strain>
    </source>
</reference>
<evidence type="ECO:0000256" key="3">
    <source>
        <dbReference type="ARBA" id="ARBA00022989"/>
    </source>
</evidence>
<evidence type="ECO:0000313" key="8">
    <source>
        <dbReference type="Proteomes" id="UP000006346"/>
    </source>
</evidence>
<keyword evidence="2 5" id="KW-0812">Transmembrane</keyword>
<evidence type="ECO:0000256" key="4">
    <source>
        <dbReference type="ARBA" id="ARBA00023136"/>
    </source>
</evidence>
<dbReference type="PROSITE" id="PS50929">
    <property type="entry name" value="ABC_TM1F"/>
    <property type="match status" value="1"/>
</dbReference>
<sequence length="129" mass="15101">MLLFKDLMWFFKQEKKGYILGIIILVLVALLNLLPPYVVRVIVDEVSRGALRPESLLYWTLILAGIGLAVYALRFSWRLMILGAESRLSRLLRKQLFDHFTLMSPQFYQKHRTGDLMAHARFRLVVQHS</sequence>
<dbReference type="PATRIC" id="fig|768706.3.peg.2392"/>
<dbReference type="Proteomes" id="UP000006346">
    <property type="component" value="Chromosome"/>
</dbReference>
<organism evidence="7 8">
    <name type="scientific">Desulfosporosinus orientis (strain ATCC 19365 / DSM 765 / NCIMB 8382 / VKM B-1628 / Singapore I)</name>
    <name type="common">Desulfotomaculum orientis</name>
    <dbReference type="NCBI Taxonomy" id="768706"/>
    <lineage>
        <taxon>Bacteria</taxon>
        <taxon>Bacillati</taxon>
        <taxon>Bacillota</taxon>
        <taxon>Clostridia</taxon>
        <taxon>Eubacteriales</taxon>
        <taxon>Desulfitobacteriaceae</taxon>
        <taxon>Desulfosporosinus</taxon>
    </lineage>
</organism>
<comment type="subcellular location">
    <subcellularLocation>
        <location evidence="1">Cell membrane</location>
        <topology evidence="1">Multi-pass membrane protein</topology>
    </subcellularLocation>
</comment>